<evidence type="ECO:0000256" key="7">
    <source>
        <dbReference type="ARBA" id="ARBA00022692"/>
    </source>
</evidence>
<feature type="transmembrane region" description="Helical" evidence="10">
    <location>
        <begin position="197"/>
        <end position="215"/>
    </location>
</feature>
<evidence type="ECO:0000256" key="8">
    <source>
        <dbReference type="ARBA" id="ARBA00022989"/>
    </source>
</evidence>
<dbReference type="Pfam" id="PF04973">
    <property type="entry name" value="NMN_transporter"/>
    <property type="match status" value="1"/>
</dbReference>
<evidence type="ECO:0000256" key="5">
    <source>
        <dbReference type="ARBA" id="ARBA00022448"/>
    </source>
</evidence>
<evidence type="ECO:0000256" key="6">
    <source>
        <dbReference type="ARBA" id="ARBA00022475"/>
    </source>
</evidence>
<keyword evidence="7 10" id="KW-0812">Transmembrane</keyword>
<dbReference type="Proteomes" id="UP000190166">
    <property type="component" value="Unassembled WGS sequence"/>
</dbReference>
<evidence type="ECO:0000256" key="4">
    <source>
        <dbReference type="ARBA" id="ARBA00017522"/>
    </source>
</evidence>
<protein>
    <recommendedName>
        <fullName evidence="4">Nicotinamide riboside transporter PnuC</fullName>
    </recommendedName>
</protein>
<gene>
    <name evidence="11" type="ORF">SAMN05660461_4235</name>
</gene>
<comment type="similarity">
    <text evidence="3">Belongs to the nicotinamide ribonucleoside (NR) uptake permease (TC 4.B.1) family.</text>
</comment>
<keyword evidence="9 10" id="KW-0472">Membrane</keyword>
<reference evidence="11 12" key="1">
    <citation type="submission" date="2017-02" db="EMBL/GenBank/DDBJ databases">
        <authorList>
            <person name="Peterson S.W."/>
        </authorList>
    </citation>
    <scope>NUCLEOTIDE SEQUENCE [LARGE SCALE GENOMIC DNA]</scope>
    <source>
        <strain evidence="11 12">DSM 18108</strain>
    </source>
</reference>
<feature type="transmembrane region" description="Helical" evidence="10">
    <location>
        <begin position="123"/>
        <end position="141"/>
    </location>
</feature>
<evidence type="ECO:0000313" key="11">
    <source>
        <dbReference type="EMBL" id="SKD08282.1"/>
    </source>
</evidence>
<keyword evidence="5" id="KW-0813">Transport</keyword>
<dbReference type="PANTHER" id="PTHR36122">
    <property type="entry name" value="NICOTINAMIDE RIBOSIDE TRANSPORTER PNUC"/>
    <property type="match status" value="1"/>
</dbReference>
<sequence length="227" mass="25964">MQQMLHPGCDNPELIIHFRTMNDLYQGILEGLHQMTWLEAVAVFFAVLSVIFQKNNNILVYPTGIVSTGIYTYLLSREHFKLYADAALNAYYLVMSVYGWIYWAKKGPEQPATPVMRSNSKELTTAVFIALAGWGIFYFLLSRFSDSNVPVMDAFVSATACAGMWLLAKRKLENWILLNISNLVAIPLLLYKHLYLTAGLTVFLFTIAIFGYLSWRKEVLQREMSHK</sequence>
<dbReference type="PANTHER" id="PTHR36122:SF2">
    <property type="entry name" value="NICOTINAMIDE RIBOSIDE TRANSPORTER PNUC"/>
    <property type="match status" value="1"/>
</dbReference>
<name>A0A1T5P6F0_9BACT</name>
<evidence type="ECO:0000256" key="3">
    <source>
        <dbReference type="ARBA" id="ARBA00006669"/>
    </source>
</evidence>
<dbReference type="STRING" id="393003.SAMN05660461_4235"/>
<keyword evidence="12" id="KW-1185">Reference proteome</keyword>
<evidence type="ECO:0000256" key="9">
    <source>
        <dbReference type="ARBA" id="ARBA00023136"/>
    </source>
</evidence>
<comment type="subcellular location">
    <subcellularLocation>
        <location evidence="2">Cell membrane</location>
        <topology evidence="2">Multi-pass membrane protein</topology>
    </subcellularLocation>
</comment>
<dbReference type="InterPro" id="IPR006419">
    <property type="entry name" value="NMN_transpt_PnuC"/>
</dbReference>
<keyword evidence="8 10" id="KW-1133">Transmembrane helix</keyword>
<organism evidence="11 12">
    <name type="scientific">Chitinophaga ginsengisegetis</name>
    <dbReference type="NCBI Taxonomy" id="393003"/>
    <lineage>
        <taxon>Bacteria</taxon>
        <taxon>Pseudomonadati</taxon>
        <taxon>Bacteroidota</taxon>
        <taxon>Chitinophagia</taxon>
        <taxon>Chitinophagales</taxon>
        <taxon>Chitinophagaceae</taxon>
        <taxon>Chitinophaga</taxon>
    </lineage>
</organism>
<dbReference type="GO" id="GO:0005886">
    <property type="term" value="C:plasma membrane"/>
    <property type="evidence" value="ECO:0007669"/>
    <property type="project" value="UniProtKB-SubCell"/>
</dbReference>
<proteinExistence type="inferred from homology"/>
<evidence type="ECO:0000256" key="1">
    <source>
        <dbReference type="ARBA" id="ARBA00002672"/>
    </source>
</evidence>
<evidence type="ECO:0000256" key="10">
    <source>
        <dbReference type="SAM" id="Phobius"/>
    </source>
</evidence>
<evidence type="ECO:0000313" key="12">
    <source>
        <dbReference type="Proteomes" id="UP000190166"/>
    </source>
</evidence>
<comment type="function">
    <text evidence="1">Required for nicotinamide riboside transport across the inner membrane.</text>
</comment>
<evidence type="ECO:0000256" key="2">
    <source>
        <dbReference type="ARBA" id="ARBA00004651"/>
    </source>
</evidence>
<dbReference type="EMBL" id="FUZZ01000003">
    <property type="protein sequence ID" value="SKD08282.1"/>
    <property type="molecule type" value="Genomic_DNA"/>
</dbReference>
<accession>A0A1T5P6F0</accession>
<feature type="transmembrane region" description="Helical" evidence="10">
    <location>
        <begin position="82"/>
        <end position="103"/>
    </location>
</feature>
<feature type="transmembrane region" description="Helical" evidence="10">
    <location>
        <begin position="31"/>
        <end position="51"/>
    </location>
</feature>
<keyword evidence="6" id="KW-1003">Cell membrane</keyword>
<dbReference type="AlphaFoldDB" id="A0A1T5P6F0"/>
<dbReference type="GO" id="GO:0034257">
    <property type="term" value="F:nicotinamide riboside transmembrane transporter activity"/>
    <property type="evidence" value="ECO:0007669"/>
    <property type="project" value="InterPro"/>
</dbReference>
<feature type="transmembrane region" description="Helical" evidence="10">
    <location>
        <begin position="58"/>
        <end position="76"/>
    </location>
</feature>
<dbReference type="NCBIfam" id="TIGR01528">
    <property type="entry name" value="NMN_trans_PnuC"/>
    <property type="match status" value="1"/>
</dbReference>